<feature type="compositionally biased region" description="Acidic residues" evidence="5">
    <location>
        <begin position="511"/>
        <end position="530"/>
    </location>
</feature>
<evidence type="ECO:0000313" key="7">
    <source>
        <dbReference type="EMBL" id="GIL79815.1"/>
    </source>
</evidence>
<dbReference type="Pfam" id="PF08142">
    <property type="entry name" value="AARP2CN"/>
    <property type="match status" value="1"/>
</dbReference>
<dbReference type="Proteomes" id="UP000747110">
    <property type="component" value="Unassembled WGS sequence"/>
</dbReference>
<feature type="compositionally biased region" description="Acidic residues" evidence="5">
    <location>
        <begin position="456"/>
        <end position="480"/>
    </location>
</feature>
<proteinExistence type="inferred from homology"/>
<dbReference type="SMART" id="SM00785">
    <property type="entry name" value="AARP2CN"/>
    <property type="match status" value="1"/>
</dbReference>
<dbReference type="Pfam" id="PF04950">
    <property type="entry name" value="RIBIOP_C"/>
    <property type="match status" value="1"/>
</dbReference>
<protein>
    <recommendedName>
        <fullName evidence="6">Bms1-type G domain-containing protein</fullName>
    </recommendedName>
</protein>
<evidence type="ECO:0000256" key="1">
    <source>
        <dbReference type="ARBA" id="ARBA00004604"/>
    </source>
</evidence>
<name>A0A8J4GIF7_9CHLO</name>
<dbReference type="AlphaFoldDB" id="A0A8J4GIF7"/>
<evidence type="ECO:0000256" key="4">
    <source>
        <dbReference type="ARBA" id="ARBA00038288"/>
    </source>
</evidence>
<feature type="domain" description="Bms1-type G" evidence="6">
    <location>
        <begin position="75"/>
        <end position="270"/>
    </location>
</feature>
<dbReference type="GO" id="GO:0005730">
    <property type="term" value="C:nucleolus"/>
    <property type="evidence" value="ECO:0007669"/>
    <property type="project" value="UniProtKB-SubCell"/>
</dbReference>
<dbReference type="InterPro" id="IPR007034">
    <property type="entry name" value="BMS1_TSR1_C"/>
</dbReference>
<dbReference type="InterPro" id="IPR039761">
    <property type="entry name" value="Bms1/Tsr1"/>
</dbReference>
<evidence type="ECO:0000256" key="2">
    <source>
        <dbReference type="ARBA" id="ARBA00022517"/>
    </source>
</evidence>
<sequence>MGGPSGQKNKAHKAGRRAGLSARERARRGKEVGPTPRANARSSIHDGKLQRHMAVKQMRDAKRQQLLEKKRRMAAPVVVAVLPLSAEVDAVRFFQGLRCACEHGSGSVNGDDGDMETDILMSAGPLQPTTVHVAARARMRLTLLPPPSDRNDPLAVADLSRCAELLLLLLPGGELPAGGNGVDTAGQAAMAVMRAMGMPPVVCCVVGGAGVGRGAAAAAVAASMKERSAAKKRAEKALEPHLAGEHRILHADTAADMAAVVRHLAEHPPAAPPLWRQHRPGIMVERAEYEPLHVGSAAGPGPSAGLTAAPAAGAGGTLVVYGYVRGAGLSANQLITVPGGGDYSILSIHAPPDPNALGAGRPMHMAAKPIEAAVEANAAGMEMDQVAAGSDAGPGRLVAQPDPEEADRLVRENVPEMGAEEQTWPTDEEMAAATVPRTRRRKVPEGTSEYQAAWILDDEDYGDDDDEEEEGEEDEFDDPYGMDADGAGISGGKAAGQRRGDSGGGMHMNEERDEEAPELQPIPDDDDDAGTDAGDTAMLMDEEGEGEEGGGYAAALEAAKQARGARRGDSGSEQEATQLDFPDEVDVPLNTPARVRFQKYRGLKSLRTSAWDPKESLPAEYGRVFAFENFKRAHKRAREAQQRTTEDLDPCGVSRGSYVAIRIGGVTPAAAARVTSHVDAAAAGSAVPLTVFGLLQHEAKLSVVNFAIRKASGYTAPVANKEELLFVTGLRSFTARPVLSTDDPGLDKHRTEKFLHAGQQAVASVYAPIMYPPLPLLAFKPAPPGEVAQLAAVGSLRSCDPDRINLKRIILTGVPSRVHRRRATVRFMFHNPDDVRWFKPVELFTKYGRRGRITEPLGTHGAMKCLFESPLQQRDTVCMALYKRAFPVWPKGMGFAER</sequence>
<reference evidence="8" key="1">
    <citation type="journal article" date="2021" name="Proc. Natl. Acad. Sci. U.S.A.">
        <title>Three genomes in the algal genus Volvox reveal the fate of a haploid sex-determining region after a transition to homothallism.</title>
        <authorList>
            <person name="Yamamoto K."/>
            <person name="Hamaji T."/>
            <person name="Kawai-Toyooka H."/>
            <person name="Matsuzaki R."/>
            <person name="Takahashi F."/>
            <person name="Nishimura Y."/>
            <person name="Kawachi M."/>
            <person name="Noguchi H."/>
            <person name="Minakuchi Y."/>
            <person name="Umen J.G."/>
            <person name="Toyoda A."/>
            <person name="Nozaki H."/>
        </authorList>
    </citation>
    <scope>NUCLEOTIDE SEQUENCE</scope>
    <source>
        <strain evidence="8">NIES-3785</strain>
        <strain evidence="7">NIES-3786</strain>
    </source>
</reference>
<organism evidence="8 9">
    <name type="scientific">Volvox reticuliferus</name>
    <dbReference type="NCBI Taxonomy" id="1737510"/>
    <lineage>
        <taxon>Eukaryota</taxon>
        <taxon>Viridiplantae</taxon>
        <taxon>Chlorophyta</taxon>
        <taxon>core chlorophytes</taxon>
        <taxon>Chlorophyceae</taxon>
        <taxon>CS clade</taxon>
        <taxon>Chlamydomonadales</taxon>
        <taxon>Volvocaceae</taxon>
        <taxon>Volvox</taxon>
    </lineage>
</organism>
<dbReference type="GO" id="GO:0000462">
    <property type="term" value="P:maturation of SSU-rRNA from tricistronic rRNA transcript (SSU-rRNA, 5.8S rRNA, LSU-rRNA)"/>
    <property type="evidence" value="ECO:0007669"/>
    <property type="project" value="TreeGrafter"/>
</dbReference>
<comment type="similarity">
    <text evidence="4">Belongs to the TRAFAC class translation factor GTPase superfamily. Bms1-like GTPase family. TSR1 subfamily.</text>
</comment>
<gene>
    <name evidence="7" type="ORF">Vretifemale_9103</name>
    <name evidence="8" type="ORF">Vretimale_12433</name>
</gene>
<dbReference type="SMART" id="SM01362">
    <property type="entry name" value="DUF663"/>
    <property type="match status" value="1"/>
</dbReference>
<dbReference type="GO" id="GO:0005525">
    <property type="term" value="F:GTP binding"/>
    <property type="evidence" value="ECO:0007669"/>
    <property type="project" value="TreeGrafter"/>
</dbReference>
<dbReference type="EMBL" id="BNCQ01000027">
    <property type="protein sequence ID" value="GIM08429.1"/>
    <property type="molecule type" value="Genomic_DNA"/>
</dbReference>
<dbReference type="InterPro" id="IPR030387">
    <property type="entry name" value="G_Bms1/Tsr1_dom"/>
</dbReference>
<evidence type="ECO:0000313" key="9">
    <source>
        <dbReference type="Proteomes" id="UP000722791"/>
    </source>
</evidence>
<keyword evidence="3" id="KW-0539">Nucleus</keyword>
<feature type="region of interest" description="Disordered" evidence="5">
    <location>
        <begin position="1"/>
        <end position="50"/>
    </location>
</feature>
<keyword evidence="2" id="KW-0690">Ribosome biogenesis</keyword>
<comment type="subcellular location">
    <subcellularLocation>
        <location evidence="1">Nucleus</location>
        <location evidence="1">Nucleolus</location>
    </subcellularLocation>
</comment>
<dbReference type="GO" id="GO:0030688">
    <property type="term" value="C:preribosome, small subunit precursor"/>
    <property type="evidence" value="ECO:0007669"/>
    <property type="project" value="TreeGrafter"/>
</dbReference>
<evidence type="ECO:0000256" key="5">
    <source>
        <dbReference type="SAM" id="MobiDB-lite"/>
    </source>
</evidence>
<feature type="region of interest" description="Disordered" evidence="5">
    <location>
        <begin position="431"/>
        <end position="535"/>
    </location>
</feature>
<comment type="caution">
    <text evidence="8">The sequence shown here is derived from an EMBL/GenBank/DDBJ whole genome shotgun (WGS) entry which is preliminary data.</text>
</comment>
<accession>A0A8J4GIF7</accession>
<dbReference type="PANTHER" id="PTHR12858">
    <property type="entry name" value="RIBOSOME BIOGENESIS PROTEIN"/>
    <property type="match status" value="1"/>
</dbReference>
<dbReference type="InterPro" id="IPR012948">
    <property type="entry name" value="AARP2CN"/>
</dbReference>
<keyword evidence="10" id="KW-1185">Reference proteome</keyword>
<evidence type="ECO:0000313" key="10">
    <source>
        <dbReference type="Proteomes" id="UP000747110"/>
    </source>
</evidence>
<dbReference type="OrthoDB" id="1365747at2759"/>
<dbReference type="PROSITE" id="PS51714">
    <property type="entry name" value="G_BMS1"/>
    <property type="match status" value="1"/>
</dbReference>
<dbReference type="Proteomes" id="UP000722791">
    <property type="component" value="Unassembled WGS sequence"/>
</dbReference>
<dbReference type="EMBL" id="BNCP01000016">
    <property type="protein sequence ID" value="GIL79815.1"/>
    <property type="molecule type" value="Genomic_DNA"/>
</dbReference>
<evidence type="ECO:0000313" key="8">
    <source>
        <dbReference type="EMBL" id="GIM08429.1"/>
    </source>
</evidence>
<dbReference type="GO" id="GO:0003924">
    <property type="term" value="F:GTPase activity"/>
    <property type="evidence" value="ECO:0007669"/>
    <property type="project" value="TreeGrafter"/>
</dbReference>
<evidence type="ECO:0000259" key="6">
    <source>
        <dbReference type="PROSITE" id="PS51714"/>
    </source>
</evidence>
<dbReference type="GO" id="GO:0000479">
    <property type="term" value="P:endonucleolytic cleavage of tricistronic rRNA transcript (SSU-rRNA, 5.8S rRNA, LSU-rRNA)"/>
    <property type="evidence" value="ECO:0007669"/>
    <property type="project" value="TreeGrafter"/>
</dbReference>
<evidence type="ECO:0000256" key="3">
    <source>
        <dbReference type="ARBA" id="ARBA00023242"/>
    </source>
</evidence>
<dbReference type="PANTHER" id="PTHR12858:SF1">
    <property type="entry name" value="PRE-RRNA-PROCESSING PROTEIN TSR1 HOMOLOG"/>
    <property type="match status" value="1"/>
</dbReference>
<dbReference type="GO" id="GO:0034511">
    <property type="term" value="F:U3 snoRNA binding"/>
    <property type="evidence" value="ECO:0007669"/>
    <property type="project" value="TreeGrafter"/>
</dbReference>